<feature type="non-terminal residue" evidence="1">
    <location>
        <position position="1"/>
    </location>
</feature>
<accession>A0A1B6NSA0</accession>
<gene>
    <name evidence="1" type="ORF">MGSAQ_002251</name>
</gene>
<evidence type="ECO:0008006" key="2">
    <source>
        <dbReference type="Google" id="ProtNLM"/>
    </source>
</evidence>
<name>A0A1B6NSA0_9ZZZZ</name>
<dbReference type="EMBL" id="AYSL01001269">
    <property type="protein sequence ID" value="KTF06253.1"/>
    <property type="molecule type" value="Genomic_DNA"/>
</dbReference>
<dbReference type="AlphaFoldDB" id="A0A1B6NSA0"/>
<evidence type="ECO:0000313" key="1">
    <source>
        <dbReference type="EMBL" id="KTF06253.1"/>
    </source>
</evidence>
<sequence>FKQPRQVIVVDALPRNVMGKVQKAELRKAHAGLYSQAMA</sequence>
<dbReference type="SUPFAM" id="SSF56801">
    <property type="entry name" value="Acetyl-CoA synthetase-like"/>
    <property type="match status" value="1"/>
</dbReference>
<dbReference type="InterPro" id="IPR045851">
    <property type="entry name" value="AMP-bd_C_sf"/>
</dbReference>
<proteinExistence type="predicted"/>
<organism evidence="1">
    <name type="scientific">marine sediment metagenome</name>
    <dbReference type="NCBI Taxonomy" id="412755"/>
    <lineage>
        <taxon>unclassified sequences</taxon>
        <taxon>metagenomes</taxon>
        <taxon>ecological metagenomes</taxon>
    </lineage>
</organism>
<dbReference type="Gene3D" id="3.30.300.30">
    <property type="match status" value="1"/>
</dbReference>
<protein>
    <recommendedName>
        <fullName evidence="2">AMP-binding enzyme C-terminal domain-containing protein</fullName>
    </recommendedName>
</protein>
<reference evidence="1" key="1">
    <citation type="submission" date="2013-11" db="EMBL/GenBank/DDBJ databases">
        <title>Microbial diversity, functional groups and degradation webs in Northern and Southern Mediterranean and Red Sea marine crude oil polluted sites.</title>
        <authorList>
            <person name="Daffonchio D."/>
            <person name="Mapelli F."/>
            <person name="Ferrer M."/>
            <person name="Richter M."/>
            <person name="Cherif A."/>
            <person name="Malkawi H.I."/>
            <person name="Yakimov M.M."/>
            <person name="Abdel-Fattah Y.R."/>
            <person name="Blaghen M."/>
            <person name="Golyshin P.N."/>
            <person name="Kalogerakis N."/>
            <person name="Boon N."/>
            <person name="Magagnini M."/>
            <person name="Fava F."/>
        </authorList>
    </citation>
    <scope>NUCLEOTIDE SEQUENCE</scope>
</reference>
<comment type="caution">
    <text evidence="1">The sequence shown here is derived from an EMBL/GenBank/DDBJ whole genome shotgun (WGS) entry which is preliminary data.</text>
</comment>